<dbReference type="Pfam" id="PF08495">
    <property type="entry name" value="FIST"/>
    <property type="match status" value="1"/>
</dbReference>
<comment type="caution">
    <text evidence="2">The sequence shown here is derived from an EMBL/GenBank/DDBJ whole genome shotgun (WGS) entry which is preliminary data.</text>
</comment>
<organism evidence="2 3">
    <name type="scientific">Collybiopsis confluens</name>
    <dbReference type="NCBI Taxonomy" id="2823264"/>
    <lineage>
        <taxon>Eukaryota</taxon>
        <taxon>Fungi</taxon>
        <taxon>Dikarya</taxon>
        <taxon>Basidiomycota</taxon>
        <taxon>Agaricomycotina</taxon>
        <taxon>Agaricomycetes</taxon>
        <taxon>Agaricomycetidae</taxon>
        <taxon>Agaricales</taxon>
        <taxon>Marasmiineae</taxon>
        <taxon>Omphalotaceae</taxon>
        <taxon>Collybiopsis</taxon>
    </lineage>
</organism>
<evidence type="ECO:0000259" key="1">
    <source>
        <dbReference type="Pfam" id="PF08495"/>
    </source>
</evidence>
<accession>A0A8H5HCF1</accession>
<evidence type="ECO:0000313" key="2">
    <source>
        <dbReference type="EMBL" id="KAF5380758.1"/>
    </source>
</evidence>
<dbReference type="OrthoDB" id="10251508at2759"/>
<feature type="domain" description="FIST" evidence="1">
    <location>
        <begin position="31"/>
        <end position="239"/>
    </location>
</feature>
<evidence type="ECO:0000313" key="3">
    <source>
        <dbReference type="Proteomes" id="UP000518752"/>
    </source>
</evidence>
<name>A0A8H5HCF1_9AGAR</name>
<reference evidence="2 3" key="1">
    <citation type="journal article" date="2020" name="ISME J.">
        <title>Uncovering the hidden diversity of litter-decomposition mechanisms in mushroom-forming fungi.</title>
        <authorList>
            <person name="Floudas D."/>
            <person name="Bentzer J."/>
            <person name="Ahren D."/>
            <person name="Johansson T."/>
            <person name="Persson P."/>
            <person name="Tunlid A."/>
        </authorList>
    </citation>
    <scope>NUCLEOTIDE SEQUENCE [LARGE SCALE GENOMIC DNA]</scope>
    <source>
        <strain evidence="2 3">CBS 406.79</strain>
    </source>
</reference>
<gene>
    <name evidence="2" type="ORF">D9757_007162</name>
</gene>
<proteinExistence type="predicted"/>
<sequence length="393" mass="42698">MHLTSVISRSPSAILARLKQINAHNAGTVLFVLSSPNKSSELSTLVDALVNISPHSTVGCLSASPSPGLISCSVALFDTKTVIPFRSTIPGQEKTQVGRWHAFRKKDERETEHLPDDVDWNNLWKPRSRADELPGQLSNAADISSVVYFSDLFPEGLSSAISDALPRATQLGLLASSTPFITGRPVTLFYNQQVYETGAVGIALRRSRSLQFRLPTDIQPLGDSLNVTHSEGNLISTLNSSNPTQLLLSRIRAAGIDTTSSSAISFKEDMQFYLGVLGSNHSSLDQLHLITSGDTSRGTIALNTQTTAPPVGSRVRFFHRRRSSSDPMPMSLPMDRDRIIFTALPPDETKQNGFSLEVELDNQFLAASENGFVLGRPGESPWLCNVPGCISLL</sequence>
<dbReference type="Proteomes" id="UP000518752">
    <property type="component" value="Unassembled WGS sequence"/>
</dbReference>
<dbReference type="EMBL" id="JAACJN010000062">
    <property type="protein sequence ID" value="KAF5380758.1"/>
    <property type="molecule type" value="Genomic_DNA"/>
</dbReference>
<keyword evidence="3" id="KW-1185">Reference proteome</keyword>
<dbReference type="AlphaFoldDB" id="A0A8H5HCF1"/>
<dbReference type="InterPro" id="IPR013702">
    <property type="entry name" value="FIST_domain_N"/>
</dbReference>
<protein>
    <recommendedName>
        <fullName evidence="1">FIST domain-containing protein</fullName>
    </recommendedName>
</protein>